<dbReference type="InterPro" id="IPR043917">
    <property type="entry name" value="DUF5753"/>
</dbReference>
<dbReference type="Pfam" id="PF13560">
    <property type="entry name" value="HTH_31"/>
    <property type="match status" value="1"/>
</dbReference>
<feature type="domain" description="HTH cro/C1-type" evidence="1">
    <location>
        <begin position="15"/>
        <end position="69"/>
    </location>
</feature>
<evidence type="ECO:0000313" key="3">
    <source>
        <dbReference type="Proteomes" id="UP001229651"/>
    </source>
</evidence>
<dbReference type="Gene3D" id="1.10.260.40">
    <property type="entry name" value="lambda repressor-like DNA-binding domains"/>
    <property type="match status" value="1"/>
</dbReference>
<sequence length="278" mass="31042">MTEINERRLALGDELRLLCESAHVSGKQLAEKLGWHPSKMSRIWSAKQAVSDRDLIAIARGLALPEGKLEELRAELRAIRLDEARWNRQLRGGHSPVQEAVAVSEQQAATISSFALTLVPGLAHTADYARWVFRSLSALHDSPPDTEAAVRRRMERQHILYDESKQIELLTTEHPFRYPVAPAAVMLAQIDRLLALQGIVRFGIIPAGRPLPAAVAHSFVVRDETVAVELVHTEVVTSDPGDGALYRKYLDALWAQADEGDDARALLSEWAREFRRRG</sequence>
<dbReference type="InterPro" id="IPR001387">
    <property type="entry name" value="Cro/C1-type_HTH"/>
</dbReference>
<dbReference type="EMBL" id="JAUSUT010000001">
    <property type="protein sequence ID" value="MDQ0377970.1"/>
    <property type="molecule type" value="Genomic_DNA"/>
</dbReference>
<dbReference type="SMART" id="SM00530">
    <property type="entry name" value="HTH_XRE"/>
    <property type="match status" value="1"/>
</dbReference>
<dbReference type="RefSeq" id="WP_306990583.1">
    <property type="nucleotide sequence ID" value="NZ_JAUSUT010000001.1"/>
</dbReference>
<proteinExistence type="predicted"/>
<reference evidence="2 3" key="1">
    <citation type="submission" date="2023-07" db="EMBL/GenBank/DDBJ databases">
        <title>Sequencing the genomes of 1000 actinobacteria strains.</title>
        <authorList>
            <person name="Klenk H.-P."/>
        </authorList>
    </citation>
    <scope>NUCLEOTIDE SEQUENCE [LARGE SCALE GENOMIC DNA]</scope>
    <source>
        <strain evidence="2 3">DSM 45805</strain>
    </source>
</reference>
<evidence type="ECO:0000259" key="1">
    <source>
        <dbReference type="PROSITE" id="PS50943"/>
    </source>
</evidence>
<dbReference type="Pfam" id="PF19054">
    <property type="entry name" value="DUF5753"/>
    <property type="match status" value="1"/>
</dbReference>
<name>A0ABU0ERP3_9PSEU</name>
<gene>
    <name evidence="2" type="ORF">FB470_001964</name>
</gene>
<accession>A0ABU0ERP3</accession>
<comment type="caution">
    <text evidence="2">The sequence shown here is derived from an EMBL/GenBank/DDBJ whole genome shotgun (WGS) entry which is preliminary data.</text>
</comment>
<dbReference type="Proteomes" id="UP001229651">
    <property type="component" value="Unassembled WGS sequence"/>
</dbReference>
<dbReference type="InterPro" id="IPR010982">
    <property type="entry name" value="Lambda_DNA-bd_dom_sf"/>
</dbReference>
<dbReference type="PROSITE" id="PS50943">
    <property type="entry name" value="HTH_CROC1"/>
    <property type="match status" value="1"/>
</dbReference>
<evidence type="ECO:0000313" key="2">
    <source>
        <dbReference type="EMBL" id="MDQ0377970.1"/>
    </source>
</evidence>
<dbReference type="SUPFAM" id="SSF47413">
    <property type="entry name" value="lambda repressor-like DNA-binding domains"/>
    <property type="match status" value="1"/>
</dbReference>
<protein>
    <submittedName>
        <fullName evidence="2">Transcriptional regulator with XRE-family HTH domain</fullName>
    </submittedName>
</protein>
<dbReference type="CDD" id="cd00093">
    <property type="entry name" value="HTH_XRE"/>
    <property type="match status" value="1"/>
</dbReference>
<organism evidence="2 3">
    <name type="scientific">Amycolatopsis thermophila</name>
    <dbReference type="NCBI Taxonomy" id="206084"/>
    <lineage>
        <taxon>Bacteria</taxon>
        <taxon>Bacillati</taxon>
        <taxon>Actinomycetota</taxon>
        <taxon>Actinomycetes</taxon>
        <taxon>Pseudonocardiales</taxon>
        <taxon>Pseudonocardiaceae</taxon>
        <taxon>Amycolatopsis</taxon>
    </lineage>
</organism>
<keyword evidence="3" id="KW-1185">Reference proteome</keyword>